<protein>
    <submittedName>
        <fullName evidence="1">Uncharacterized protein</fullName>
    </submittedName>
</protein>
<organism evidence="1 2">
    <name type="scientific">Aspergillus tanneri</name>
    <dbReference type="NCBI Taxonomy" id="1220188"/>
    <lineage>
        <taxon>Eukaryota</taxon>
        <taxon>Fungi</taxon>
        <taxon>Dikarya</taxon>
        <taxon>Ascomycota</taxon>
        <taxon>Pezizomycotina</taxon>
        <taxon>Eurotiomycetes</taxon>
        <taxon>Eurotiomycetidae</taxon>
        <taxon>Eurotiales</taxon>
        <taxon>Aspergillaceae</taxon>
        <taxon>Aspergillus</taxon>
        <taxon>Aspergillus subgen. Circumdati</taxon>
    </lineage>
</organism>
<dbReference type="Proteomes" id="UP000308092">
    <property type="component" value="Unassembled WGS sequence"/>
</dbReference>
<reference evidence="1 2" key="1">
    <citation type="submission" date="2019-03" db="EMBL/GenBank/DDBJ databases">
        <title>The genome sequence of a newly discovered highly antifungal drug resistant Aspergillus species, Aspergillus tanneri NIH 1004.</title>
        <authorList>
            <person name="Mounaud S."/>
            <person name="Singh I."/>
            <person name="Joardar V."/>
            <person name="Pakala S."/>
            <person name="Pakala S."/>
            <person name="Venepally P."/>
            <person name="Hoover J."/>
            <person name="Nierman W."/>
            <person name="Chung J."/>
            <person name="Losada L."/>
        </authorList>
    </citation>
    <scope>NUCLEOTIDE SEQUENCE [LARGE SCALE GENOMIC DNA]</scope>
    <source>
        <strain evidence="1 2">NIH1004</strain>
    </source>
</reference>
<evidence type="ECO:0000313" key="1">
    <source>
        <dbReference type="EMBL" id="THC87051.1"/>
    </source>
</evidence>
<evidence type="ECO:0000313" key="2">
    <source>
        <dbReference type="Proteomes" id="UP000308092"/>
    </source>
</evidence>
<dbReference type="VEuPathDB" id="FungiDB:EYZ11_013503"/>
<comment type="caution">
    <text evidence="1">The sequence shown here is derived from an EMBL/GenBank/DDBJ whole genome shotgun (WGS) entry which is preliminary data.</text>
</comment>
<dbReference type="EMBL" id="SOSA01001558">
    <property type="protein sequence ID" value="THC87051.1"/>
    <property type="molecule type" value="Genomic_DNA"/>
</dbReference>
<name>A0A4S3J2X6_9EURO</name>
<proteinExistence type="predicted"/>
<keyword evidence="2" id="KW-1185">Reference proteome</keyword>
<sequence length="9" mass="1031">MLCNNVQPL</sequence>
<accession>A0A4S3J2X6</accession>
<gene>
    <name evidence="1" type="ORF">EYZ11_013503</name>
</gene>